<dbReference type="EMBL" id="CAUDKO010000004">
    <property type="protein sequence ID" value="CAJ0869587.1"/>
    <property type="molecule type" value="Genomic_DNA"/>
</dbReference>
<evidence type="ECO:0008006" key="5">
    <source>
        <dbReference type="Google" id="ProtNLM"/>
    </source>
</evidence>
<dbReference type="Pfam" id="PF14552">
    <property type="entry name" value="Tautomerase_2"/>
    <property type="match status" value="1"/>
</dbReference>
<dbReference type="RefSeq" id="WP_027679939.1">
    <property type="nucleotide sequence ID" value="NZ_CAUDKO010000004.1"/>
</dbReference>
<dbReference type="EMBL" id="CAUDLI010000004">
    <property type="protein sequence ID" value="CAJ0877474.1"/>
    <property type="molecule type" value="Genomic_DNA"/>
</dbReference>
<protein>
    <recommendedName>
        <fullName evidence="5">4-oxalocrotonate tautomerase</fullName>
    </recommendedName>
</protein>
<dbReference type="Proteomes" id="UP001190491">
    <property type="component" value="Unassembled WGS sequence"/>
</dbReference>
<reference evidence="1 3" key="1">
    <citation type="submission" date="2023-07" db="EMBL/GenBank/DDBJ databases">
        <authorList>
            <person name="Peeters C."/>
        </authorList>
    </citation>
    <scope>NUCLEOTIDE SEQUENCE</scope>
    <source>
        <strain evidence="2 3">LMG 32965</strain>
        <strain evidence="1">R-77567</strain>
    </source>
</reference>
<evidence type="ECO:0000313" key="4">
    <source>
        <dbReference type="Proteomes" id="UP001190491"/>
    </source>
</evidence>
<name>A0AAD2F8K8_9RALS</name>
<comment type="caution">
    <text evidence="1">The sequence shown here is derived from an EMBL/GenBank/DDBJ whole genome shotgun (WGS) entry which is preliminary data.</text>
</comment>
<dbReference type="AlphaFoldDB" id="A0AAD2F8K8"/>
<evidence type="ECO:0000313" key="3">
    <source>
        <dbReference type="Proteomes" id="UP001189792"/>
    </source>
</evidence>
<proteinExistence type="predicted"/>
<keyword evidence="3" id="KW-1185">Reference proteome</keyword>
<dbReference type="SUPFAM" id="SSF55331">
    <property type="entry name" value="Tautomerase/MIF"/>
    <property type="match status" value="1"/>
</dbReference>
<dbReference type="Proteomes" id="UP001189792">
    <property type="component" value="Unassembled WGS sequence"/>
</dbReference>
<dbReference type="Gene3D" id="3.30.429.10">
    <property type="entry name" value="Macrophage Migration Inhibitory Factor"/>
    <property type="match status" value="1"/>
</dbReference>
<gene>
    <name evidence="2" type="ORF">R77564_02307</name>
    <name evidence="1" type="ORF">R77567_02308</name>
</gene>
<dbReference type="InterPro" id="IPR037479">
    <property type="entry name" value="Tauto_MSAD"/>
</dbReference>
<dbReference type="PANTHER" id="PTHR38460">
    <property type="entry name" value="TAUTOMERASE YOLI-RELATED"/>
    <property type="match status" value="1"/>
</dbReference>
<organism evidence="1 4">
    <name type="scientific">Ralstonia flatus</name>
    <dbReference type="NCBI Taxonomy" id="3058601"/>
    <lineage>
        <taxon>Bacteria</taxon>
        <taxon>Pseudomonadati</taxon>
        <taxon>Pseudomonadota</taxon>
        <taxon>Betaproteobacteria</taxon>
        <taxon>Burkholderiales</taxon>
        <taxon>Burkholderiaceae</taxon>
        <taxon>Ralstonia</taxon>
    </lineage>
</organism>
<dbReference type="InterPro" id="IPR014347">
    <property type="entry name" value="Tautomerase/MIF_sf"/>
</dbReference>
<dbReference type="PANTHER" id="PTHR38460:SF1">
    <property type="entry name" value="TAUTOMERASE YOLI-RELATED"/>
    <property type="match status" value="1"/>
</dbReference>
<evidence type="ECO:0000313" key="2">
    <source>
        <dbReference type="EMBL" id="CAJ0877474.1"/>
    </source>
</evidence>
<sequence length="130" mass="14853">MPLVQVSLRRGKPAAYHQAIFDGVYRAMRETFNVPEDDRFMTLTEHDASTFSVSPTYFGIARSDDVVIIQITANNTRNREQKQALYRRIVELLGDKPGVRPEDVFINLVEVLPENWSFGHGIAQYAVDPR</sequence>
<accession>A0AAD2F8K8</accession>
<evidence type="ECO:0000313" key="1">
    <source>
        <dbReference type="EMBL" id="CAJ0869587.1"/>
    </source>
</evidence>